<gene>
    <name evidence="4" type="ORF">M2A_0443</name>
</gene>
<protein>
    <submittedName>
        <fullName evidence="4">Short-chain dehydrogenase/reductase SDR</fullName>
    </submittedName>
</protein>
<name>A0A081B7C6_9HYPH</name>
<organism evidence="4 5">
    <name type="scientific">Tepidicaulis marinus</name>
    <dbReference type="NCBI Taxonomy" id="1333998"/>
    <lineage>
        <taxon>Bacteria</taxon>
        <taxon>Pseudomonadati</taxon>
        <taxon>Pseudomonadota</taxon>
        <taxon>Alphaproteobacteria</taxon>
        <taxon>Hyphomicrobiales</taxon>
        <taxon>Parvibaculaceae</taxon>
        <taxon>Tepidicaulis</taxon>
    </lineage>
</organism>
<dbReference type="Proteomes" id="UP000028702">
    <property type="component" value="Unassembled WGS sequence"/>
</dbReference>
<evidence type="ECO:0000313" key="4">
    <source>
        <dbReference type="EMBL" id="GAK43944.1"/>
    </source>
</evidence>
<evidence type="ECO:0000313" key="5">
    <source>
        <dbReference type="Proteomes" id="UP000028702"/>
    </source>
</evidence>
<dbReference type="AlphaFoldDB" id="A0A081B7C6"/>
<dbReference type="FunFam" id="3.40.50.720:FF:000084">
    <property type="entry name" value="Short-chain dehydrogenase reductase"/>
    <property type="match status" value="1"/>
</dbReference>
<comment type="similarity">
    <text evidence="1 3">Belongs to the short-chain dehydrogenases/reductases (SDR) family.</text>
</comment>
<dbReference type="Gene3D" id="3.40.50.720">
    <property type="entry name" value="NAD(P)-binding Rossmann-like Domain"/>
    <property type="match status" value="1"/>
</dbReference>
<comment type="caution">
    <text evidence="4">The sequence shown here is derived from an EMBL/GenBank/DDBJ whole genome shotgun (WGS) entry which is preliminary data.</text>
</comment>
<dbReference type="InterPro" id="IPR036291">
    <property type="entry name" value="NAD(P)-bd_dom_sf"/>
</dbReference>
<dbReference type="InterPro" id="IPR020904">
    <property type="entry name" value="Sc_DH/Rdtase_CS"/>
</dbReference>
<keyword evidence="5" id="KW-1185">Reference proteome</keyword>
<dbReference type="CDD" id="cd05233">
    <property type="entry name" value="SDR_c"/>
    <property type="match status" value="1"/>
</dbReference>
<dbReference type="InterPro" id="IPR002347">
    <property type="entry name" value="SDR_fam"/>
</dbReference>
<dbReference type="eggNOG" id="COG1028">
    <property type="taxonomic scope" value="Bacteria"/>
</dbReference>
<dbReference type="PRINTS" id="PR00080">
    <property type="entry name" value="SDRFAMILY"/>
</dbReference>
<dbReference type="PANTHER" id="PTHR43669:SF3">
    <property type="entry name" value="ALCOHOL DEHYDROGENASE, PUTATIVE (AFU_ORTHOLOGUE AFUA_3G03445)-RELATED"/>
    <property type="match status" value="1"/>
</dbReference>
<accession>A0A081B7C6</accession>
<proteinExistence type="inferred from homology"/>
<evidence type="ECO:0000256" key="2">
    <source>
        <dbReference type="ARBA" id="ARBA00023002"/>
    </source>
</evidence>
<dbReference type="PROSITE" id="PS00061">
    <property type="entry name" value="ADH_SHORT"/>
    <property type="match status" value="1"/>
</dbReference>
<dbReference type="EMBL" id="BBIO01000002">
    <property type="protein sequence ID" value="GAK43944.1"/>
    <property type="molecule type" value="Genomic_DNA"/>
</dbReference>
<keyword evidence="2" id="KW-0560">Oxidoreductase</keyword>
<dbReference type="Pfam" id="PF00106">
    <property type="entry name" value="adh_short"/>
    <property type="match status" value="1"/>
</dbReference>
<dbReference type="PANTHER" id="PTHR43669">
    <property type="entry name" value="5-KETO-D-GLUCONATE 5-REDUCTASE"/>
    <property type="match status" value="1"/>
</dbReference>
<dbReference type="SUPFAM" id="SSF51735">
    <property type="entry name" value="NAD(P)-binding Rossmann-fold domains"/>
    <property type="match status" value="1"/>
</dbReference>
<evidence type="ECO:0000256" key="1">
    <source>
        <dbReference type="ARBA" id="ARBA00006484"/>
    </source>
</evidence>
<reference evidence="4 5" key="1">
    <citation type="submission" date="2014-07" db="EMBL/GenBank/DDBJ databases">
        <title>Tepidicaulis marinum gen. nov., sp. nov., a novel marine bacterium denitrifying nitrate to nitrous oxide strictly under microaerobic conditions.</title>
        <authorList>
            <person name="Takeuchi M."/>
            <person name="Yamagishi T."/>
            <person name="Kamagata Y."/>
            <person name="Oshima K."/>
            <person name="Hattori M."/>
            <person name="Katayama T."/>
            <person name="Hanada S."/>
            <person name="Tamaki H."/>
            <person name="Marumo K."/>
            <person name="Maeda H."/>
            <person name="Nedachi M."/>
            <person name="Iwasaki W."/>
            <person name="Suwa Y."/>
            <person name="Sakata S."/>
        </authorList>
    </citation>
    <scope>NUCLEOTIDE SEQUENCE [LARGE SCALE GENOMIC DNA]</scope>
    <source>
        <strain evidence="4 5">MA2</strain>
    </source>
</reference>
<dbReference type="STRING" id="1333998.M2A_0443"/>
<dbReference type="RefSeq" id="WP_045442477.1">
    <property type="nucleotide sequence ID" value="NZ_BBIO01000002.1"/>
</dbReference>
<sequence length="259" mass="26919">MSGVKIASQDLSGKIALVTGATSGLGLRFARVLAASGAAVAIAGRRVERLDELAKKIASEGGKALPVALDVTDAAGIETAMDKIEAQLGPLDILVNNAGMNVQAMATDVTPEAYDQIMGTNTRGAFFMATSAGRRMIARGAGGRIINIASIGAHSVLPGLAVYCMSKAATAMMTKSLAREWAKHEINVNAICPGYIRTELNSEWFDSAGGQKQIAGFPRKRLGEDSDLDGTLLLLAGDQGRLITGSLFTVDDGQSLKPA</sequence>
<dbReference type="GO" id="GO:0016491">
    <property type="term" value="F:oxidoreductase activity"/>
    <property type="evidence" value="ECO:0007669"/>
    <property type="project" value="UniProtKB-KW"/>
</dbReference>
<dbReference type="PRINTS" id="PR00081">
    <property type="entry name" value="GDHRDH"/>
</dbReference>
<evidence type="ECO:0000256" key="3">
    <source>
        <dbReference type="RuleBase" id="RU000363"/>
    </source>
</evidence>